<evidence type="ECO:0000313" key="2">
    <source>
        <dbReference type="EMBL" id="MBW0544429.1"/>
    </source>
</evidence>
<organism evidence="2 3">
    <name type="scientific">Austropuccinia psidii MF-1</name>
    <dbReference type="NCBI Taxonomy" id="1389203"/>
    <lineage>
        <taxon>Eukaryota</taxon>
        <taxon>Fungi</taxon>
        <taxon>Dikarya</taxon>
        <taxon>Basidiomycota</taxon>
        <taxon>Pucciniomycotina</taxon>
        <taxon>Pucciniomycetes</taxon>
        <taxon>Pucciniales</taxon>
        <taxon>Sphaerophragmiaceae</taxon>
        <taxon>Austropuccinia</taxon>
    </lineage>
</organism>
<keyword evidence="3" id="KW-1185">Reference proteome</keyword>
<feature type="compositionally biased region" description="Basic and acidic residues" evidence="1">
    <location>
        <begin position="75"/>
        <end position="85"/>
    </location>
</feature>
<dbReference type="AlphaFoldDB" id="A0A9Q3FSX0"/>
<comment type="caution">
    <text evidence="2">The sequence shown here is derived from an EMBL/GenBank/DDBJ whole genome shotgun (WGS) entry which is preliminary data.</text>
</comment>
<proteinExistence type="predicted"/>
<reference evidence="2" key="1">
    <citation type="submission" date="2021-03" db="EMBL/GenBank/DDBJ databases">
        <title>Draft genome sequence of rust myrtle Austropuccinia psidii MF-1, a brazilian biotype.</title>
        <authorList>
            <person name="Quecine M.C."/>
            <person name="Pachon D.M.R."/>
            <person name="Bonatelli M.L."/>
            <person name="Correr F.H."/>
            <person name="Franceschini L.M."/>
            <person name="Leite T.F."/>
            <person name="Margarido G.R.A."/>
            <person name="Almeida C.A."/>
            <person name="Ferrarezi J.A."/>
            <person name="Labate C.A."/>
        </authorList>
    </citation>
    <scope>NUCLEOTIDE SEQUENCE</scope>
    <source>
        <strain evidence="2">MF-1</strain>
    </source>
</reference>
<feature type="region of interest" description="Disordered" evidence="1">
    <location>
        <begin position="68"/>
        <end position="94"/>
    </location>
</feature>
<feature type="region of interest" description="Disordered" evidence="1">
    <location>
        <begin position="1"/>
        <end position="50"/>
    </location>
</feature>
<gene>
    <name evidence="2" type="ORF">O181_084144</name>
</gene>
<name>A0A9Q3FSX0_9BASI</name>
<sequence>MEEEQEISGLYEENIFEVEDQEKKEDRSESIPNMEEYSSINKGLEQKKESKEKGLFINISKKYGKQGTVCKKKQKDTISKEDHPSSHKMKNPPRIKLFISKIVMKIKSNHQDSIGWDCQFSAEGTTSEEDFCMATDINNQINCKKKLNVKKNQSRKNQR</sequence>
<accession>A0A9Q3FSX0</accession>
<protein>
    <submittedName>
        <fullName evidence="2">Uncharacterized protein</fullName>
    </submittedName>
</protein>
<evidence type="ECO:0000256" key="1">
    <source>
        <dbReference type="SAM" id="MobiDB-lite"/>
    </source>
</evidence>
<dbReference type="EMBL" id="AVOT02049265">
    <property type="protein sequence ID" value="MBW0544429.1"/>
    <property type="molecule type" value="Genomic_DNA"/>
</dbReference>
<evidence type="ECO:0000313" key="3">
    <source>
        <dbReference type="Proteomes" id="UP000765509"/>
    </source>
</evidence>
<dbReference type="Proteomes" id="UP000765509">
    <property type="component" value="Unassembled WGS sequence"/>
</dbReference>